<keyword evidence="4" id="KW-0812">Transmembrane</keyword>
<dbReference type="AlphaFoldDB" id="A0A8B8CG79"/>
<dbReference type="InterPro" id="IPR035914">
    <property type="entry name" value="Sperma_CUB_dom_sf"/>
</dbReference>
<dbReference type="Pfam" id="PF00431">
    <property type="entry name" value="CUB"/>
    <property type="match status" value="3"/>
</dbReference>
<feature type="disulfide bond" evidence="2">
    <location>
        <begin position="716"/>
        <end position="733"/>
    </location>
</feature>
<evidence type="ECO:0000256" key="4">
    <source>
        <dbReference type="SAM" id="Phobius"/>
    </source>
</evidence>
<reference evidence="7" key="1">
    <citation type="submission" date="2024-06" db="UniProtKB">
        <authorList>
            <consortium name="RefSeq"/>
        </authorList>
    </citation>
    <scope>NUCLEOTIDE SEQUENCE [LARGE SCALE GENOMIC DNA]</scope>
</reference>
<feature type="transmembrane region" description="Helical" evidence="4">
    <location>
        <begin position="811"/>
        <end position="832"/>
    </location>
</feature>
<organism evidence="7 8">
    <name type="scientific">Crassostrea virginica</name>
    <name type="common">Eastern oyster</name>
    <dbReference type="NCBI Taxonomy" id="6565"/>
    <lineage>
        <taxon>Eukaryota</taxon>
        <taxon>Metazoa</taxon>
        <taxon>Spiralia</taxon>
        <taxon>Lophotrochozoa</taxon>
        <taxon>Mollusca</taxon>
        <taxon>Bivalvia</taxon>
        <taxon>Autobranchia</taxon>
        <taxon>Pteriomorphia</taxon>
        <taxon>Ostreida</taxon>
        <taxon>Ostreoidea</taxon>
        <taxon>Ostreidae</taxon>
        <taxon>Crassostrea</taxon>
    </lineage>
</organism>
<dbReference type="InterPro" id="IPR052129">
    <property type="entry name" value="Spermadhesin-Link_domain"/>
</dbReference>
<feature type="signal peptide" evidence="5">
    <location>
        <begin position="1"/>
        <end position="25"/>
    </location>
</feature>
<evidence type="ECO:0000313" key="7">
    <source>
        <dbReference type="Proteomes" id="UP000694844"/>
    </source>
</evidence>
<dbReference type="OrthoDB" id="10009301at2759"/>
<feature type="compositionally biased region" description="Polar residues" evidence="3">
    <location>
        <begin position="876"/>
        <end position="894"/>
    </location>
</feature>
<dbReference type="Gene3D" id="2.60.120.290">
    <property type="entry name" value="Spermadhesin, CUB domain"/>
    <property type="match status" value="3"/>
</dbReference>
<keyword evidence="4" id="KW-0472">Membrane</keyword>
<dbReference type="GeneID" id="111119142"/>
<keyword evidence="1 2" id="KW-1015">Disulfide bond</keyword>
<dbReference type="InterPro" id="IPR000859">
    <property type="entry name" value="CUB_dom"/>
</dbReference>
<dbReference type="PROSITE" id="PS01180">
    <property type="entry name" value="CUB"/>
    <property type="match status" value="4"/>
</dbReference>
<protein>
    <submittedName>
        <fullName evidence="8">Cubilin-like</fullName>
    </submittedName>
</protein>
<feature type="region of interest" description="Disordered" evidence="3">
    <location>
        <begin position="843"/>
        <end position="939"/>
    </location>
</feature>
<comment type="caution">
    <text evidence="2">Lacks conserved residue(s) required for the propagation of feature annotation.</text>
</comment>
<feature type="compositionally biased region" description="Polar residues" evidence="3">
    <location>
        <begin position="847"/>
        <end position="863"/>
    </location>
</feature>
<accession>A0A8B8CG79</accession>
<dbReference type="KEGG" id="cvn:111119142"/>
<feature type="chain" id="PRO_5034366136" evidence="5">
    <location>
        <begin position="26"/>
        <end position="1108"/>
    </location>
</feature>
<evidence type="ECO:0000256" key="2">
    <source>
        <dbReference type="PROSITE-ProRule" id="PRU00059"/>
    </source>
</evidence>
<evidence type="ECO:0000313" key="8">
    <source>
        <dbReference type="RefSeq" id="XP_022314710.1"/>
    </source>
</evidence>
<feature type="compositionally biased region" description="Basic residues" evidence="3">
    <location>
        <begin position="1035"/>
        <end position="1045"/>
    </location>
</feature>
<sequence length="1108" mass="124621">MQPQRFLMGLGLLLPLCALIQVCIAHRPCFQLNIIDSSATITKLENHTFCDWRLKPINTTLSIALDKGACNHSIFVSRDENFTDIFWSSQNCSESNVTKILTGKIVFIRTNSSTPDNSILVSNYDCSADYGQTHGRINTDFKEGQFHVTPVICRYTISLPKYYTIDLQIHRVQLQNPDILSVRDRHSEISRVVGPETRDNFLRLVNSSFLEVVFESCSMCFRNTPTIVNISWSHCGGVFNDTRNFSTVIQSARNVTINCLFLLNSSSSQSMAFHLKHFSQITTSCENDFMQVYDHEYDASRLVRQYCKKARDDLVASSTNQMVLRLVSNGSTQSINVSGIVEQKQECGQEDYYYQGEIVSPDSPLSVDCQYTVTTHRQGRIWLLFTNVTLPARSNGHCSDYLQVTDTTSGSTQQYCGDVIRQPQLFSGNEAAIKFFTNGNKDDLKASFKIHFTECGGILSGFSGIITGIQLYSSPEFNHSENCVWEIDNHKAEKVYLKFQNNVTSLCNSSFKLTDATGNRTELLCSQTSPVLHLQGRVQIEMSLSEVLFSFQSISWLVCGLVEQSKKGYHTIDLSLYDYVNRTCPIKLDATDIESYIISIKNLDHINCSREIKINNQPYSVNDTDLIGLHFRSPVSVHFASSSSCETDQSHHMQIQWKACNQTFRESKGTFSSPGYPDHYSVSVSCDYTIIAHAGQQIYLTFLDFDVGQSRSENTCGEDRVEIFSGNHADVHCGKRKNDESIQFLSSGPRTTVRFISIGSESGKFKGFLVSYYIFKTDTQAVADALDRSTDEYHELKQGLLSYRTTLATTVAMGICIGVLIFIVIALSGFLVRLRKRKGYHNPVLPQPSNASAANLNGITSQGSRKHGYIKKKDSNSLATPNLKTSRQSSGGNTTDDEKKDTGSAENDVYNHLHEEATKKPKDASRRDDYSTVGVNSQEYSQCARVGKSSVILGDSDYGHTETRAGRSGLEDGQKIYSLVKKRETFQDPTEQESNEKMCKNTKSVVNDDVKPVKNDDIRTSKLGKTDSDLNVGRPRTKSKKKGNRVKKDVYLNVDRNSNEYGNWREISDHFQETHTRNDGENKEYTNTESIYSNNINEDDVYSNSVYM</sequence>
<feature type="compositionally biased region" description="Basic and acidic residues" evidence="3">
    <location>
        <begin position="896"/>
        <end position="930"/>
    </location>
</feature>
<dbReference type="SUPFAM" id="SSF49854">
    <property type="entry name" value="Spermadhesin, CUB domain"/>
    <property type="match status" value="5"/>
</dbReference>
<evidence type="ECO:0000259" key="6">
    <source>
        <dbReference type="PROSITE" id="PS01180"/>
    </source>
</evidence>
<gene>
    <name evidence="8" type="primary">LOC111119142</name>
</gene>
<feature type="domain" description="CUB" evidence="6">
    <location>
        <begin position="455"/>
        <end position="576"/>
    </location>
</feature>
<feature type="domain" description="CUB" evidence="6">
    <location>
        <begin position="660"/>
        <end position="775"/>
    </location>
</feature>
<keyword evidence="7" id="KW-1185">Reference proteome</keyword>
<feature type="compositionally biased region" description="Basic and acidic residues" evidence="3">
    <location>
        <begin position="1014"/>
        <end position="1028"/>
    </location>
</feature>
<name>A0A8B8CG79_CRAVI</name>
<proteinExistence type="predicted"/>
<evidence type="ECO:0000256" key="1">
    <source>
        <dbReference type="ARBA" id="ARBA00023157"/>
    </source>
</evidence>
<reference evidence="8" key="2">
    <citation type="submission" date="2025-08" db="UniProtKB">
        <authorList>
            <consortium name="RefSeq"/>
        </authorList>
    </citation>
    <scope>IDENTIFICATION</scope>
    <source>
        <tissue evidence="8">Whole sample</tissue>
    </source>
</reference>
<feature type="domain" description="CUB" evidence="6">
    <location>
        <begin position="347"/>
        <end position="455"/>
    </location>
</feature>
<dbReference type="SMART" id="SM00042">
    <property type="entry name" value="CUB"/>
    <property type="match status" value="3"/>
</dbReference>
<feature type="region of interest" description="Disordered" evidence="3">
    <location>
        <begin position="1014"/>
        <end position="1046"/>
    </location>
</feature>
<dbReference type="Proteomes" id="UP000694844">
    <property type="component" value="Chromosome 1"/>
</dbReference>
<dbReference type="PANTHER" id="PTHR46908:SF8">
    <property type="entry name" value="C-TYPE LECTIN DOMAIN-CONTAINING PROTEIN"/>
    <property type="match status" value="1"/>
</dbReference>
<dbReference type="CDD" id="cd00041">
    <property type="entry name" value="CUB"/>
    <property type="match status" value="3"/>
</dbReference>
<evidence type="ECO:0000256" key="5">
    <source>
        <dbReference type="SAM" id="SignalP"/>
    </source>
</evidence>
<keyword evidence="5" id="KW-0732">Signal</keyword>
<feature type="domain" description="CUB" evidence="6">
    <location>
        <begin position="235"/>
        <end position="347"/>
    </location>
</feature>
<evidence type="ECO:0000256" key="3">
    <source>
        <dbReference type="SAM" id="MobiDB-lite"/>
    </source>
</evidence>
<dbReference type="RefSeq" id="XP_022314710.1">
    <property type="nucleotide sequence ID" value="XM_022459002.1"/>
</dbReference>
<keyword evidence="4" id="KW-1133">Transmembrane helix</keyword>
<dbReference type="PANTHER" id="PTHR46908">
    <property type="entry name" value="CUBILIN-LIKE PROTEIN"/>
    <property type="match status" value="1"/>
</dbReference>